<keyword evidence="8" id="KW-0732">Signal</keyword>
<comment type="subcellular location">
    <subcellularLocation>
        <location evidence="1 7">Endoplasmic reticulum membrane</location>
        <topology evidence="1 7">Multi-pass membrane protein</topology>
    </subcellularLocation>
</comment>
<dbReference type="PANTHER" id="PTHR11009">
    <property type="entry name" value="DER1-LIKE PROTEIN, DERLIN"/>
    <property type="match status" value="1"/>
</dbReference>
<evidence type="ECO:0000256" key="5">
    <source>
        <dbReference type="ARBA" id="ARBA00022989"/>
    </source>
</evidence>
<evidence type="ECO:0000256" key="4">
    <source>
        <dbReference type="ARBA" id="ARBA00022824"/>
    </source>
</evidence>
<keyword evidence="6 7" id="KW-0472">Membrane</keyword>
<dbReference type="AlphaFoldDB" id="A0A8C4MR98"/>
<keyword evidence="3 7" id="KW-0812">Transmembrane</keyword>
<feature type="transmembrane region" description="Helical" evidence="7">
    <location>
        <begin position="111"/>
        <end position="129"/>
    </location>
</feature>
<proteinExistence type="inferred from homology"/>
<comment type="similarity">
    <text evidence="2 7">Belongs to the derlin family.</text>
</comment>
<evidence type="ECO:0000313" key="9">
    <source>
        <dbReference type="Ensembl" id="ENSEASP00005030723.1"/>
    </source>
</evidence>
<dbReference type="GO" id="GO:0005789">
    <property type="term" value="C:endoplasmic reticulum membrane"/>
    <property type="evidence" value="ECO:0007669"/>
    <property type="project" value="UniProtKB-SubCell"/>
</dbReference>
<organism evidence="9">
    <name type="scientific">Equus asinus asinus</name>
    <dbReference type="NCBI Taxonomy" id="83772"/>
    <lineage>
        <taxon>Eukaryota</taxon>
        <taxon>Metazoa</taxon>
        <taxon>Chordata</taxon>
        <taxon>Craniata</taxon>
        <taxon>Vertebrata</taxon>
        <taxon>Euteleostomi</taxon>
        <taxon>Mammalia</taxon>
        <taxon>Eutheria</taxon>
        <taxon>Laurasiatheria</taxon>
        <taxon>Perissodactyla</taxon>
        <taxon>Equidae</taxon>
        <taxon>Equus</taxon>
    </lineage>
</organism>
<evidence type="ECO:0000256" key="2">
    <source>
        <dbReference type="ARBA" id="ARBA00008917"/>
    </source>
</evidence>
<evidence type="ECO:0000256" key="1">
    <source>
        <dbReference type="ARBA" id="ARBA00004477"/>
    </source>
</evidence>
<protein>
    <recommendedName>
        <fullName evidence="7">Derlin</fullName>
    </recommendedName>
</protein>
<comment type="caution">
    <text evidence="7">Lacks conserved residue(s) required for the propagation of feature annotation.</text>
</comment>
<dbReference type="OMA" id="HINNSQA"/>
<evidence type="ECO:0000256" key="8">
    <source>
        <dbReference type="SAM" id="SignalP"/>
    </source>
</evidence>
<sequence>TGWRGLAAECLQVLAVTRACTAACVLTIPAVPELQGPFQPYCNPHLVSGSSRCGGPARPAYRPPLASLGLVTNLPFFGPLGFCFFFNMLFLYPPHCRPLEEGFFRGCKADFVFLFLFGGVLMTVSFRALHCQVRRLWVLPCCPGARSKRPGQEAPSLSL</sequence>
<accession>A0A8C4MR98</accession>
<reference evidence="9" key="1">
    <citation type="submission" date="2023-03" db="UniProtKB">
        <authorList>
            <consortium name="Ensembl"/>
        </authorList>
    </citation>
    <scope>IDENTIFICATION</scope>
</reference>
<feature type="transmembrane region" description="Helical" evidence="7">
    <location>
        <begin position="68"/>
        <end position="91"/>
    </location>
</feature>
<dbReference type="GO" id="GO:0006950">
    <property type="term" value="P:response to stress"/>
    <property type="evidence" value="ECO:0007669"/>
    <property type="project" value="UniProtKB-ARBA"/>
</dbReference>
<comment type="function">
    <text evidence="7">Functional component of endoplasmic reticulum-associated degradation (ERAD) for misfolded lumenal proteins. May act by forming a channel that allows the retrotranslocation of misfolded proteins into the cytosol where they are ubiquitinated and degraded by the proteasome.</text>
</comment>
<dbReference type="InterPro" id="IPR007599">
    <property type="entry name" value="DER1"/>
</dbReference>
<evidence type="ECO:0000256" key="6">
    <source>
        <dbReference type="ARBA" id="ARBA00023136"/>
    </source>
</evidence>
<keyword evidence="5 7" id="KW-1133">Transmembrane helix</keyword>
<feature type="chain" id="PRO_5034290200" description="Derlin" evidence="8">
    <location>
        <begin position="23"/>
        <end position="159"/>
    </location>
</feature>
<dbReference type="Pfam" id="PF04511">
    <property type="entry name" value="DER1"/>
    <property type="match status" value="1"/>
</dbReference>
<keyword evidence="4 7" id="KW-0256">Endoplasmic reticulum</keyword>
<evidence type="ECO:0000256" key="7">
    <source>
        <dbReference type="RuleBase" id="RU363059"/>
    </source>
</evidence>
<name>A0A8C4MR98_EQUAS</name>
<evidence type="ECO:0000256" key="3">
    <source>
        <dbReference type="ARBA" id="ARBA00022692"/>
    </source>
</evidence>
<feature type="signal peptide" evidence="8">
    <location>
        <begin position="1"/>
        <end position="22"/>
    </location>
</feature>
<dbReference type="Ensembl" id="ENSEAST00005033401.1">
    <property type="protein sequence ID" value="ENSEASP00005030723.1"/>
    <property type="gene ID" value="ENSEASG00005020913.1"/>
</dbReference>